<dbReference type="AlphaFoldDB" id="A0AA48I2P1"/>
<dbReference type="EMBL" id="AP027272">
    <property type="protein sequence ID" value="BDX04815.1"/>
    <property type="molecule type" value="Genomic_DNA"/>
</dbReference>
<dbReference type="KEGG" id="pmaw:MACH26_03360"/>
<evidence type="ECO:0000313" key="1">
    <source>
        <dbReference type="EMBL" id="BDX04815.1"/>
    </source>
</evidence>
<accession>A0AA48I2P1</accession>
<proteinExistence type="predicted"/>
<protein>
    <submittedName>
        <fullName evidence="1">Uncharacterized protein</fullName>
    </submittedName>
</protein>
<evidence type="ECO:0000313" key="2">
    <source>
        <dbReference type="Proteomes" id="UP001333710"/>
    </source>
</evidence>
<sequence>MSADTAVFSPETFPITFSVPKEIAQQGVYVALFGLSGLAKTAPQVFLSSALNDNGNAVVAAATLAKQVTQKHPERINLNLPSDTIIIAVNTQTQIANFPLENGSLLITEKDANGNITAQTKVHYESFVSQDMYLSGLAMFTGVTGGTGTFSPGASVTLDHDWVLSSSKPALTNIPLLEVFTAGNTYPDIAQTVINIPAPGQTLTGNVPTTDISSGELVMFVGPNNGLQSNAAQELVVPTLSSNPNDTFGLFEWGINGTLSVNSGGGIDFDVSAIDQIGFPFNVTAKISNAPNAATNPHQPFNQGVGFLQNRTTLFNGFVPFLESLPKSSNAKVFETLAADKSPTVARITAPQDWLNFLVNSGPQIATSGISGFQPIQNPGGTSGFTFSVNTNPATVVVQNPGSNYQSAPAVTFSKPQKSGEAATGIAILNSEQVQSVEITSAGSGYTHPPTVSFTSTTGSGAAAAVSLAPDNYYYAITAVKEEFIARVTDGGSNYTSAPGVNISAPQAGGTTAAGIAILGSGANADKVVEIKIIHSGSGYQTAPSITLSGGGGQGATAELRFNESMTGAIQAQTINAGTLAVVNWRTYPGATRYNVYRSKHANLEGAQRLNGDTPYTSQALANNSSLEHTVTSTSSSVTVSTPLTDTIPKVGTLLVSDGVNEGLFQYTAVDISQSTFTGTMFSTVDFDAGSSVTLLPQYLDNGTPSADAGDEVATPPDNNYFFEPLNAYFTDAIKDFFDYYRPVKNSDDKAAKDKNSDLRKFEIDIAGEVSTKWTGHTSEQIINGETYTVLTLTGEQGIYGGNYAGKTVNIYQPFFSSNVPDDAFNPPIPLPKAPDWLTDKQASPSAMVFGASGCFGTADNVGIPNPAAPLSTAPPAIVKDVMNPINAALNRGLTPRRNPDRSWPKEVLKPMYWAQAPLFPLTATVSQSATASLAKHTYYYAIAGVNVNGDSSNQETIPGNIVTVQSDELSSSNNNQVTLTIPNTGVTTFTAFNVYRGTSPTAMKKITSVTPASTGSTTLVDTGLADGTKAPPHTMNAPGQLANWYAAYLHQLDVSINGLSYGTPYDDQGGFSSNVNITYTGSTPNPPQGLTITLLPWNE</sequence>
<dbReference type="Proteomes" id="UP001333710">
    <property type="component" value="Chromosome"/>
</dbReference>
<name>A0AA48I2P1_9ALTE</name>
<dbReference type="RefSeq" id="WP_338290662.1">
    <property type="nucleotide sequence ID" value="NZ_AP027272.1"/>
</dbReference>
<gene>
    <name evidence="1" type="ORF">MACH26_03360</name>
</gene>
<keyword evidence="2" id="KW-1185">Reference proteome</keyword>
<organism evidence="1 2">
    <name type="scientific">Planctobacterium marinum</name>
    <dbReference type="NCBI Taxonomy" id="1631968"/>
    <lineage>
        <taxon>Bacteria</taxon>
        <taxon>Pseudomonadati</taxon>
        <taxon>Pseudomonadota</taxon>
        <taxon>Gammaproteobacteria</taxon>
        <taxon>Alteromonadales</taxon>
        <taxon>Alteromonadaceae</taxon>
        <taxon>Planctobacterium</taxon>
    </lineage>
</organism>
<reference evidence="1" key="1">
    <citation type="submission" date="2023-01" db="EMBL/GenBank/DDBJ databases">
        <title>Complete genome sequence of Planctobacterium marinum strain Dej080120_11.</title>
        <authorList>
            <person name="Ueki S."/>
            <person name="Maruyama F."/>
        </authorList>
    </citation>
    <scope>NUCLEOTIDE SEQUENCE</scope>
    <source>
        <strain evidence="1">Dej080120_11</strain>
    </source>
</reference>